<dbReference type="Pfam" id="PF03710">
    <property type="entry name" value="GlnE"/>
    <property type="match status" value="2"/>
</dbReference>
<evidence type="ECO:0000256" key="3">
    <source>
        <dbReference type="ARBA" id="ARBA00022741"/>
    </source>
</evidence>
<feature type="domain" description="PII-uridylyltransferase/Glutamine-synthetase adenylyltransferase" evidence="9">
    <location>
        <begin position="359"/>
        <end position="497"/>
    </location>
</feature>
<dbReference type="SUPFAM" id="SSF81593">
    <property type="entry name" value="Nucleotidyltransferase substrate binding subunit/domain"/>
    <property type="match status" value="2"/>
</dbReference>
<gene>
    <name evidence="7" type="primary">glnE</name>
    <name evidence="10" type="ORF">GCM10009750_18890</name>
</gene>
<dbReference type="RefSeq" id="WP_157426239.1">
    <property type="nucleotide sequence ID" value="NZ_BAAANK010000005.1"/>
</dbReference>
<keyword evidence="3 7" id="KW-0547">Nucleotide-binding</keyword>
<evidence type="ECO:0000256" key="2">
    <source>
        <dbReference type="ARBA" id="ARBA00022695"/>
    </source>
</evidence>
<feature type="region of interest" description="Adenylyl removase" evidence="7">
    <location>
        <begin position="1"/>
        <end position="501"/>
    </location>
</feature>
<dbReference type="HAMAP" id="MF_00802">
    <property type="entry name" value="GlnE"/>
    <property type="match status" value="1"/>
</dbReference>
<dbReference type="InterPro" id="IPR005190">
    <property type="entry name" value="GlnE_rpt_dom"/>
</dbReference>
<accession>A0ABN2MQY0</accession>
<dbReference type="Gene3D" id="3.30.460.10">
    <property type="entry name" value="Beta Polymerase, domain 2"/>
    <property type="match status" value="2"/>
</dbReference>
<name>A0ABN2MQY0_9MICO</name>
<comment type="caution">
    <text evidence="10">The sequence shown here is derived from an EMBL/GenBank/DDBJ whole genome shotgun (WGS) entry which is preliminary data.</text>
</comment>
<keyword evidence="6 7" id="KW-0511">Multifunctional enzyme</keyword>
<dbReference type="GO" id="GO:0016779">
    <property type="term" value="F:nucleotidyltransferase activity"/>
    <property type="evidence" value="ECO:0007669"/>
    <property type="project" value="UniProtKB-KW"/>
</dbReference>
<keyword evidence="2 7" id="KW-0548">Nucleotidyltransferase</keyword>
<dbReference type="InterPro" id="IPR023057">
    <property type="entry name" value="GlnE"/>
</dbReference>
<keyword evidence="1 7" id="KW-0808">Transferase</keyword>
<comment type="catalytic activity">
    <reaction evidence="7">
        <text>[glutamine synthetase]-O(4)-(5'-adenylyl)-L-tyrosine + phosphate = [glutamine synthetase]-L-tyrosine + ADP</text>
        <dbReference type="Rhea" id="RHEA:43716"/>
        <dbReference type="Rhea" id="RHEA-COMP:10660"/>
        <dbReference type="Rhea" id="RHEA-COMP:10661"/>
        <dbReference type="ChEBI" id="CHEBI:43474"/>
        <dbReference type="ChEBI" id="CHEBI:46858"/>
        <dbReference type="ChEBI" id="CHEBI:83624"/>
        <dbReference type="ChEBI" id="CHEBI:456216"/>
        <dbReference type="EC" id="2.7.7.89"/>
    </reaction>
</comment>
<keyword evidence="11" id="KW-1185">Reference proteome</keyword>
<evidence type="ECO:0000313" key="10">
    <source>
        <dbReference type="EMBL" id="GAA1834766.1"/>
    </source>
</evidence>
<dbReference type="InterPro" id="IPR013546">
    <property type="entry name" value="PII_UdlTrfase/GS_AdlTrfase"/>
</dbReference>
<dbReference type="CDD" id="cd05401">
    <property type="entry name" value="NT_GlnE_GlnD_like"/>
    <property type="match status" value="2"/>
</dbReference>
<dbReference type="EC" id="2.7.7.42" evidence="7"/>
<comment type="function">
    <text evidence="7">Involved in the regulation of glutamine synthetase GlnA, a key enzyme in the process to assimilate ammonia. When cellular nitrogen levels are high, the C-terminal adenylyl transferase (AT) inactivates GlnA by covalent transfer of an adenylyl group from ATP to specific tyrosine residue of GlnA, thus reducing its activity. Conversely, when nitrogen levels are low, the N-terminal adenylyl removase (AR) activates GlnA by removing the adenylyl group by phosphorolysis, increasing its activity. The regulatory region of GlnE binds the signal transduction protein PII (GlnB) which indicates the nitrogen status of the cell.</text>
</comment>
<keyword evidence="5 7" id="KW-0460">Magnesium</keyword>
<dbReference type="InterPro" id="IPR043519">
    <property type="entry name" value="NT_sf"/>
</dbReference>
<dbReference type="EC" id="2.7.7.89" evidence="7"/>
<keyword evidence="4 7" id="KW-0067">ATP-binding</keyword>
<feature type="domain" description="Glutamate-ammonia ligase adenylyltransferase repeated" evidence="8">
    <location>
        <begin position="603"/>
        <end position="827"/>
    </location>
</feature>
<dbReference type="Gene3D" id="1.20.120.330">
    <property type="entry name" value="Nucleotidyltransferases domain 2"/>
    <property type="match status" value="2"/>
</dbReference>
<dbReference type="SUPFAM" id="SSF81301">
    <property type="entry name" value="Nucleotidyltransferase"/>
    <property type="match status" value="2"/>
</dbReference>
<reference evidence="10 11" key="1">
    <citation type="journal article" date="2019" name="Int. J. Syst. Evol. Microbiol.">
        <title>The Global Catalogue of Microorganisms (GCM) 10K type strain sequencing project: providing services to taxonomists for standard genome sequencing and annotation.</title>
        <authorList>
            <consortium name="The Broad Institute Genomics Platform"/>
            <consortium name="The Broad Institute Genome Sequencing Center for Infectious Disease"/>
            <person name="Wu L."/>
            <person name="Ma J."/>
        </authorList>
    </citation>
    <scope>NUCLEOTIDE SEQUENCE [LARGE SCALE GENOMIC DNA]</scope>
    <source>
        <strain evidence="10 11">JCM 14323</strain>
    </source>
</reference>
<proteinExistence type="inferred from homology"/>
<feature type="domain" description="Glutamate-ammonia ligase adenylyltransferase repeated" evidence="8">
    <location>
        <begin position="82"/>
        <end position="335"/>
    </location>
</feature>
<evidence type="ECO:0000313" key="11">
    <source>
        <dbReference type="Proteomes" id="UP001501746"/>
    </source>
</evidence>
<feature type="domain" description="PII-uridylyltransferase/Glutamine-synthetase adenylyltransferase" evidence="9">
    <location>
        <begin position="866"/>
        <end position="990"/>
    </location>
</feature>
<evidence type="ECO:0000256" key="1">
    <source>
        <dbReference type="ARBA" id="ARBA00022679"/>
    </source>
</evidence>
<dbReference type="EMBL" id="BAAANK010000005">
    <property type="protein sequence ID" value="GAA1834766.1"/>
    <property type="molecule type" value="Genomic_DNA"/>
</dbReference>
<evidence type="ECO:0000256" key="6">
    <source>
        <dbReference type="ARBA" id="ARBA00023268"/>
    </source>
</evidence>
<sequence length="1005" mass="109803">MSRQTPTLGRLARAGFDDLSAASARLGALAESTSLDEEHLLTAFAHAADPDEALIATERLYARAPQEVTVTLEQPASAERYAGLVGASRGFAEFLLRHPSELALFQEVPAPPFTSAEARVLLLDAVDRAWAAPGSSLDTASAALRVRYRSLLARIAVYDLTRLDAVDAVESVAAGLADLAGATLDAALRVARLASSRVDGAPAAPGLFPAAEVEATRLAIIGMGKAGARELNYVSDVDVIYVGESADESVVSTARALEIATRLAMVLARVISESGIEPLLWEVDANLRPEGKDGALVRTLESHLQYYDRWAKSWEFQALLKARPIAGDAELGARYAAGVGPKVWTSSGRDGFVESVQRMRERVTEFIPADEVAYQVKLGPGGLRDIEFTVQLLQLVHGSTDEAIHQRGTLPALQALADAGYVGREEAAEFSRDYRLLRVLEHRLQLERLRRTHLMPRDQAGMRRLARASGLAPDAERLGEVWQTVRQRVRGLHERLFYRPLLSAVAALPASGLELTSAQAEARLAAIGFRDPRGALAHIGALTAGVSRRAQIQRHLMPVLISWFADGTDPDFGLLSFRRLSDTLGTTHWYLRLLRDSSDAALNLTRVLSGSRFAAALLERSPEAVAWLEDLEELRPRSLAALEEEGRAVLARHTEPDAAANIFRAIRRREVLRLALAAILDVVTVEDLGRALSDVTENHIAALLAAIRGAAPDGIEFAVIGMGRFGGRELGISSDADIIYVYRPADAAPDVAHSQALRIVAELVRLSEDARLPFELDADLRPEGRNGVVARSLDAYRAYYARWSLTWEAQALLRARGVAGDHALIEDFTTLADTVRYPAEISDRDIREVKRIKARVENERLPQGADPTRHLKLGRGSLSDVEWYVQLVQLEHAAAIPALRTTSTLDALGASVEHDLIPAPDAETLRTAWVLASRARSALTLWLQRTTDVLPVERTQLEGVARIMGYPPGSATQLEDDYLAVTRRSRAVFERGFYGEEERREPSTR</sequence>
<evidence type="ECO:0000256" key="4">
    <source>
        <dbReference type="ARBA" id="ARBA00022840"/>
    </source>
</evidence>
<evidence type="ECO:0000259" key="8">
    <source>
        <dbReference type="Pfam" id="PF03710"/>
    </source>
</evidence>
<dbReference type="Proteomes" id="UP001501746">
    <property type="component" value="Unassembled WGS sequence"/>
</dbReference>
<comment type="catalytic activity">
    <reaction evidence="7">
        <text>[glutamine synthetase]-L-tyrosine + ATP = [glutamine synthetase]-O(4)-(5'-adenylyl)-L-tyrosine + diphosphate</text>
        <dbReference type="Rhea" id="RHEA:18589"/>
        <dbReference type="Rhea" id="RHEA-COMP:10660"/>
        <dbReference type="Rhea" id="RHEA-COMP:10661"/>
        <dbReference type="ChEBI" id="CHEBI:30616"/>
        <dbReference type="ChEBI" id="CHEBI:33019"/>
        <dbReference type="ChEBI" id="CHEBI:46858"/>
        <dbReference type="ChEBI" id="CHEBI:83624"/>
        <dbReference type="EC" id="2.7.7.42"/>
    </reaction>
</comment>
<dbReference type="PANTHER" id="PTHR30621">
    <property type="entry name" value="GLUTAMINE SYNTHETASE ADENYLYLTRANSFERASE"/>
    <property type="match status" value="1"/>
</dbReference>
<dbReference type="NCBIfam" id="NF010707">
    <property type="entry name" value="PRK14109.1"/>
    <property type="match status" value="1"/>
</dbReference>
<protein>
    <recommendedName>
        <fullName evidence="7">Bifunctional glutamine synthetase adenylyltransferase/adenylyl-removing enzyme</fullName>
    </recommendedName>
    <alternativeName>
        <fullName evidence="7">ATP:glutamine synthetase adenylyltransferase</fullName>
    </alternativeName>
    <alternativeName>
        <fullName evidence="7">ATase</fullName>
    </alternativeName>
    <domain>
        <recommendedName>
            <fullName evidence="7">Glutamine synthetase adenylyl-L-tyrosine phosphorylase</fullName>
            <ecNumber evidence="7">2.7.7.89</ecNumber>
        </recommendedName>
        <alternativeName>
            <fullName evidence="7">Adenylyl removase</fullName>
            <shortName evidence="7">AR</shortName>
            <shortName evidence="7">AT-N</shortName>
        </alternativeName>
    </domain>
    <domain>
        <recommendedName>
            <fullName evidence="7">Glutamine synthetase adenylyl transferase</fullName>
            <ecNumber evidence="7">2.7.7.42</ecNumber>
        </recommendedName>
        <alternativeName>
            <fullName evidence="7">Adenylyl transferase</fullName>
            <shortName evidence="7">AT</shortName>
            <shortName evidence="7">AT-C</shortName>
        </alternativeName>
    </domain>
</protein>
<evidence type="ECO:0000256" key="7">
    <source>
        <dbReference type="HAMAP-Rule" id="MF_00802"/>
    </source>
</evidence>
<organism evidence="10 11">
    <name type="scientific">Agromyces salentinus</name>
    <dbReference type="NCBI Taxonomy" id="269421"/>
    <lineage>
        <taxon>Bacteria</taxon>
        <taxon>Bacillati</taxon>
        <taxon>Actinomycetota</taxon>
        <taxon>Actinomycetes</taxon>
        <taxon>Micrococcales</taxon>
        <taxon>Microbacteriaceae</taxon>
        <taxon>Agromyces</taxon>
    </lineage>
</organism>
<comment type="similarity">
    <text evidence="7">Belongs to the GlnE family.</text>
</comment>
<dbReference type="Pfam" id="PF08335">
    <property type="entry name" value="GlnD_UR_UTase"/>
    <property type="match status" value="2"/>
</dbReference>
<evidence type="ECO:0000259" key="9">
    <source>
        <dbReference type="Pfam" id="PF08335"/>
    </source>
</evidence>
<dbReference type="PANTHER" id="PTHR30621:SF0">
    <property type="entry name" value="BIFUNCTIONAL GLUTAMINE SYNTHETASE ADENYLYLTRANSFERASE_ADENYLYL-REMOVING ENZYME"/>
    <property type="match status" value="1"/>
</dbReference>
<comment type="cofactor">
    <cofactor evidence="7">
        <name>Mg(2+)</name>
        <dbReference type="ChEBI" id="CHEBI:18420"/>
    </cofactor>
</comment>
<evidence type="ECO:0000256" key="5">
    <source>
        <dbReference type="ARBA" id="ARBA00022842"/>
    </source>
</evidence>
<feature type="region of interest" description="Adenylyl transferase" evidence="7">
    <location>
        <begin position="509"/>
        <end position="1005"/>
    </location>
</feature>